<dbReference type="PANTHER" id="PTHR21648:SF0">
    <property type="entry name" value="RADIAL SPOKE HEAD PROTEIN 3 HOMOLOG"/>
    <property type="match status" value="1"/>
</dbReference>
<name>A0A078AKC0_STYLE</name>
<dbReference type="OrthoDB" id="313308at2759"/>
<evidence type="ECO:0000256" key="9">
    <source>
        <dbReference type="SAM" id="Coils"/>
    </source>
</evidence>
<dbReference type="InterPro" id="IPR009290">
    <property type="entry name" value="Radial_spoke_3"/>
</dbReference>
<evidence type="ECO:0000256" key="8">
    <source>
        <dbReference type="ARBA" id="ARBA00023273"/>
    </source>
</evidence>
<comment type="similarity">
    <text evidence="2">Belongs to the flagellar radial spoke RSP3 family.</text>
</comment>
<accession>A0A078AKC0</accession>
<evidence type="ECO:0000256" key="5">
    <source>
        <dbReference type="ARBA" id="ARBA00022846"/>
    </source>
</evidence>
<dbReference type="InParanoid" id="A0A078AKC0"/>
<evidence type="ECO:0000256" key="3">
    <source>
        <dbReference type="ARBA" id="ARBA00022490"/>
    </source>
</evidence>
<keyword evidence="9" id="KW-0175">Coiled coil</keyword>
<keyword evidence="3" id="KW-0963">Cytoplasm</keyword>
<feature type="region of interest" description="Disordered" evidence="10">
    <location>
        <begin position="18"/>
        <end position="37"/>
    </location>
</feature>
<evidence type="ECO:0000256" key="2">
    <source>
        <dbReference type="ARBA" id="ARBA00006737"/>
    </source>
</evidence>
<feature type="coiled-coil region" evidence="9">
    <location>
        <begin position="350"/>
        <end position="401"/>
    </location>
</feature>
<evidence type="ECO:0000256" key="6">
    <source>
        <dbReference type="ARBA" id="ARBA00023069"/>
    </source>
</evidence>
<dbReference type="AlphaFoldDB" id="A0A078AKC0"/>
<feature type="region of interest" description="Disordered" evidence="10">
    <location>
        <begin position="617"/>
        <end position="659"/>
    </location>
</feature>
<evidence type="ECO:0000256" key="7">
    <source>
        <dbReference type="ARBA" id="ARBA00023212"/>
    </source>
</evidence>
<dbReference type="GO" id="GO:0005929">
    <property type="term" value="C:cilium"/>
    <property type="evidence" value="ECO:0007669"/>
    <property type="project" value="TreeGrafter"/>
</dbReference>
<comment type="subcellular location">
    <subcellularLocation>
        <location evidence="1">Cytoplasm</location>
        <location evidence="1">Cytoskeleton</location>
        <location evidence="1">Flagellum axoneme</location>
    </subcellularLocation>
</comment>
<feature type="compositionally biased region" description="Basic and acidic residues" evidence="10">
    <location>
        <begin position="634"/>
        <end position="645"/>
    </location>
</feature>
<evidence type="ECO:0000313" key="12">
    <source>
        <dbReference type="Proteomes" id="UP000039865"/>
    </source>
</evidence>
<evidence type="ECO:0000256" key="10">
    <source>
        <dbReference type="SAM" id="MobiDB-lite"/>
    </source>
</evidence>
<dbReference type="Proteomes" id="UP000039865">
    <property type="component" value="Unassembled WGS sequence"/>
</dbReference>
<organism evidence="11 12">
    <name type="scientific">Stylonychia lemnae</name>
    <name type="common">Ciliate</name>
    <dbReference type="NCBI Taxonomy" id="5949"/>
    <lineage>
        <taxon>Eukaryota</taxon>
        <taxon>Sar</taxon>
        <taxon>Alveolata</taxon>
        <taxon>Ciliophora</taxon>
        <taxon>Intramacronucleata</taxon>
        <taxon>Spirotrichea</taxon>
        <taxon>Stichotrichia</taxon>
        <taxon>Sporadotrichida</taxon>
        <taxon>Oxytrichidae</taxon>
        <taxon>Stylonychinae</taxon>
        <taxon>Stylonychia</taxon>
    </lineage>
</organism>
<keyword evidence="8" id="KW-0966">Cell projection</keyword>
<sequence length="756" mass="88107">MLSTQQVADYGNSLNGGFSAHPKVVNQKPKFKDPYGRNAEEYFPQNIMIDKRVVRGSTHAAMVIPAGTYPDALFSGSGKQKTTKRANKTNVFQNSYRQFKLQQKASADEFFNREIKTPDPQAGRQNIDIQTDQFVEELTDKAPKYEIGSQTDFIIERPPTPRSIPIKRGCDAKTLVEDNELFIFDKDVEPILSVLCGKTLEAARMEVLEEEELRIMREQQKHFDDVKTAEHLEAQRMEQAELRKKQEFEKRKHNEREKKKNKVAAHKKIVARQIAKMYNYRIKDYAYKHLADIGFFTNRFQVNVLEQNVYPWLTKKVAKFVIQLDEIGKFPDEFVLNYFDENEQQHSQFVAEEKQRKENVRLFKEQQEREKLEEKERRRAAREAARKAAELKKLRDEVNELFISKGESREHILQQDLVEANGNIQKQTIIGGLGGMLGQIILCFSGIQKKWKKDSDFLNPKTVQNFLFLYIDAKMRAEKLILQVGKAVEEFLLSLEKPLQLNEMRVMKEANYVRFRQILSDPELYGDEVLRAMKQNSKAILLSNKAYDLVYEGLWDLYCKKSQSPDLNPKKLEGFIQRIKLSIPPQDLVDDEGNVTPSAAHLPLKAIVKIRIPLKRPQENPKKEDVEDENQDEDDRHQESQKELQQRAGNNASPQPSDRGVVYEEMELEDKVLCINPISDQSRIFVFHQAAQRLFRKDIVQQMKKNIKELESFDLEELIQQVEQHAVEVENNFIKLFSEKPENEHEKVPVFDFEIN</sequence>
<gene>
    <name evidence="11" type="primary">Contig3424.g3661</name>
    <name evidence="11" type="ORF">STYLEM_10271</name>
</gene>
<dbReference type="EMBL" id="CCKQ01009747">
    <property type="protein sequence ID" value="CDW81258.1"/>
    <property type="molecule type" value="Genomic_DNA"/>
</dbReference>
<keyword evidence="6" id="KW-0969">Cilium</keyword>
<feature type="compositionally biased region" description="Polar residues" evidence="10">
    <location>
        <begin position="647"/>
        <end position="656"/>
    </location>
</feature>
<keyword evidence="4" id="KW-0597">Phosphoprotein</keyword>
<protein>
    <submittedName>
        <fullName evidence="11">Uncharacterized protein</fullName>
    </submittedName>
</protein>
<proteinExistence type="inferred from homology"/>
<evidence type="ECO:0000256" key="4">
    <source>
        <dbReference type="ARBA" id="ARBA00022553"/>
    </source>
</evidence>
<keyword evidence="7" id="KW-0206">Cytoskeleton</keyword>
<evidence type="ECO:0000313" key="11">
    <source>
        <dbReference type="EMBL" id="CDW81258.1"/>
    </source>
</evidence>
<reference evidence="11 12" key="1">
    <citation type="submission" date="2014-06" db="EMBL/GenBank/DDBJ databases">
        <authorList>
            <person name="Swart Estienne"/>
        </authorList>
    </citation>
    <scope>NUCLEOTIDE SEQUENCE [LARGE SCALE GENOMIC DNA]</scope>
    <source>
        <strain evidence="11 12">130c</strain>
    </source>
</reference>
<keyword evidence="12" id="KW-1185">Reference proteome</keyword>
<dbReference type="PANTHER" id="PTHR21648">
    <property type="entry name" value="FLAGELLAR RADIAL SPOKE PROTEIN 3"/>
    <property type="match status" value="1"/>
</dbReference>
<dbReference type="Pfam" id="PF06098">
    <property type="entry name" value="Radial_spoke_3"/>
    <property type="match status" value="1"/>
</dbReference>
<evidence type="ECO:0000256" key="1">
    <source>
        <dbReference type="ARBA" id="ARBA00004611"/>
    </source>
</evidence>
<keyword evidence="5" id="KW-0282">Flagellum</keyword>